<protein>
    <submittedName>
        <fullName evidence="2">Uncharacterized protein</fullName>
    </submittedName>
</protein>
<dbReference type="WBParaSite" id="PS1159_v2.g21585.t1">
    <property type="protein sequence ID" value="PS1159_v2.g21585.t1"/>
    <property type="gene ID" value="PS1159_v2.g21585"/>
</dbReference>
<sequence length="1356" mass="153096">MKKEERRSQTLHLEILDVDEPPTFLNSPKPFLAVVPYEPVIGYQVYQFVARDEKGDGDNRIEYRLINSEPSGAFTVDAKTGMVRTALSKYSPGSIYKLYVQARDSTPKNAANSTIFQQSEVAMLEILAGDRAPQFLSSKYFRKIREDSTVGNSLLLIETHTFRPIDERRTKSHQTFYLLNEISDDESPYFYIEELSGLITLKRALDFDDPSIPKVFKLKVIVKEDGKENSVPVKFEVEDVNDNSPTFIQPLYTATTKENVKIGKPILQVRAIDKDFGENSRIVYTVDHPDFAVSDSGEISAKKRLNADQNRERFFIYRFNVTAEDRGMPRRRTSATIHIRTENTNDEPPMFVPTREYSTAVAEDAQGGTPVLQIQAIDPDRDQVSYGFLDEYGYETFETELFEIDKDTGLIRLKENVSPMELLNYGSPYNLTVVAKDDGSCCDDEENPLLHTQTAIVRIGIADVNNNKPEFPECSSYSQKAKIEEGQYRHGEAPIIIQVQATDEDSSTNGEIIYSLYYARSESRKPFVIDSVTGELRPSPHFVFDREQKAFEEVTVKATDKGERPLIGFCQFTVQVIDFNDNSPEFERPIYETSISRSIQPGASVLTVLADDRDSAPNARITYKIEPDETSLPEHFDDVSFFTLTSASTGEITLAKPIPQSRKKFAFNVLANDNGKPESRQSIVQVIINVHEQAQNAPIWQSASTCKQSIAVDEDIPVYTELFKCRASSANNNKRTQISYKMTNGVKLGTNYKQKFREFQIKENGQDWVVIRNMENLDYEETSNYTLTIAATDVKTQVSTSKQFTVIIKDKNDNIPRFTVDRFTGTIDEEQLPIEYMEKFGGKPITIVKAEDSDAPGGPQSEIRYAIVQDSSSNAWKYFRVDEITGGIFPLDKFDREAQDSFIFDVEAMDSMQSSLPGATGTNKDIVKVQIFIGDINDNPPYFTEKRYEGRVKENAEIYTDIITVKAQDLDRHSTLRYDLQSPDGSRIPFAVKTDSGVVFVKESLDYEQQNVYHLLLTVTDGKHNTTTSIYIYIEDVNDNAPIFSVPIYSITIIEEDEEVPKRLFTVNATDSDNDEASKKIVYKLEGQGVGDYFTIDPIHGHIDVIKPLDRDPPDGVPAWKFIVQAIDDDGKGLIGYADVHVLLKDINDNSPVFATEMFGIIDENREPGFEGIYVMTASAIDYDDPSTLNAQLEYSISVNKEIDGVPVFRIDKSNGKIFAMRRLDREILFERQFTIEVRATDKGIPSKEGSGVVTITVADVNDNEPYFEKSLYDVSIPETLSPGEAVFSVAAMDKDNEAKDNVFTYELVDKSNEYFYMTTEQSATNGGSIGVLRIKKVGLNLLYPPGNFDYYFDAL</sequence>
<evidence type="ECO:0000313" key="2">
    <source>
        <dbReference type="WBParaSite" id="PS1159_v2.g21585.t1"/>
    </source>
</evidence>
<accession>A0AC35FWQ1</accession>
<proteinExistence type="predicted"/>
<dbReference type="Proteomes" id="UP000887580">
    <property type="component" value="Unplaced"/>
</dbReference>
<organism evidence="1 2">
    <name type="scientific">Panagrolaimus sp. PS1159</name>
    <dbReference type="NCBI Taxonomy" id="55785"/>
    <lineage>
        <taxon>Eukaryota</taxon>
        <taxon>Metazoa</taxon>
        <taxon>Ecdysozoa</taxon>
        <taxon>Nematoda</taxon>
        <taxon>Chromadorea</taxon>
        <taxon>Rhabditida</taxon>
        <taxon>Tylenchina</taxon>
        <taxon>Panagrolaimomorpha</taxon>
        <taxon>Panagrolaimoidea</taxon>
        <taxon>Panagrolaimidae</taxon>
        <taxon>Panagrolaimus</taxon>
    </lineage>
</organism>
<name>A0AC35FWQ1_9BILA</name>
<reference evidence="2" key="1">
    <citation type="submission" date="2022-11" db="UniProtKB">
        <authorList>
            <consortium name="WormBaseParasite"/>
        </authorList>
    </citation>
    <scope>IDENTIFICATION</scope>
</reference>
<evidence type="ECO:0000313" key="1">
    <source>
        <dbReference type="Proteomes" id="UP000887580"/>
    </source>
</evidence>